<dbReference type="SUPFAM" id="SSF46785">
    <property type="entry name" value="Winged helix' DNA-binding domain"/>
    <property type="match status" value="1"/>
</dbReference>
<proteinExistence type="predicted"/>
<dbReference type="InterPro" id="IPR045180">
    <property type="entry name" value="La_dom_prot"/>
</dbReference>
<evidence type="ECO:0000256" key="6">
    <source>
        <dbReference type="PROSITE-ProRule" id="PRU00332"/>
    </source>
</evidence>
<evidence type="ECO:0000313" key="10">
    <source>
        <dbReference type="EMBL" id="KAG6529653.1"/>
    </source>
</evidence>
<name>A0A8J5LTH5_ZINOF</name>
<protein>
    <recommendedName>
        <fullName evidence="12">La-related protein 6C</fullName>
    </recommendedName>
</protein>
<evidence type="ECO:0000256" key="2">
    <source>
        <dbReference type="ARBA" id="ARBA00022884"/>
    </source>
</evidence>
<dbReference type="InterPro" id="IPR006630">
    <property type="entry name" value="La_HTH"/>
</dbReference>
<dbReference type="PANTHER" id="PTHR22792">
    <property type="entry name" value="LUPUS LA PROTEIN-RELATED"/>
    <property type="match status" value="1"/>
</dbReference>
<evidence type="ECO:0000256" key="5">
    <source>
        <dbReference type="ARBA" id="ARBA00023242"/>
    </source>
</evidence>
<reference evidence="10 11" key="1">
    <citation type="submission" date="2020-08" db="EMBL/GenBank/DDBJ databases">
        <title>Plant Genome Project.</title>
        <authorList>
            <person name="Zhang R.-G."/>
        </authorList>
    </citation>
    <scope>NUCLEOTIDE SEQUENCE [LARGE SCALE GENOMIC DNA]</scope>
    <source>
        <tissue evidence="10">Rhizome</tissue>
    </source>
</reference>
<dbReference type="CDD" id="cd12288">
    <property type="entry name" value="RRM_La_like_plant"/>
    <property type="match status" value="1"/>
</dbReference>
<dbReference type="Pfam" id="PF00076">
    <property type="entry name" value="RRM_1"/>
    <property type="match status" value="1"/>
</dbReference>
<comment type="caution">
    <text evidence="10">The sequence shown here is derived from an EMBL/GenBank/DDBJ whole genome shotgun (WGS) entry which is preliminary data.</text>
</comment>
<dbReference type="InterPro" id="IPR034878">
    <property type="entry name" value="La-rel_plant_RRM"/>
</dbReference>
<evidence type="ECO:0000256" key="4">
    <source>
        <dbReference type="ARBA" id="ARBA00023163"/>
    </source>
</evidence>
<keyword evidence="3" id="KW-0805">Transcription regulation</keyword>
<dbReference type="EMBL" id="JACMSC010000003">
    <property type="protein sequence ID" value="KAG6529653.1"/>
    <property type="molecule type" value="Genomic_DNA"/>
</dbReference>
<keyword evidence="11" id="KW-1185">Reference proteome</keyword>
<evidence type="ECO:0000256" key="7">
    <source>
        <dbReference type="SAM" id="MobiDB-lite"/>
    </source>
</evidence>
<evidence type="ECO:0000259" key="9">
    <source>
        <dbReference type="PROSITE" id="PS50961"/>
    </source>
</evidence>
<comment type="subcellular location">
    <subcellularLocation>
        <location evidence="1">Nucleus</location>
    </subcellularLocation>
</comment>
<evidence type="ECO:0000259" key="8">
    <source>
        <dbReference type="PROSITE" id="PS50102"/>
    </source>
</evidence>
<accession>A0A8J5LTH5</accession>
<organism evidence="10 11">
    <name type="scientific">Zingiber officinale</name>
    <name type="common">Ginger</name>
    <name type="synonym">Amomum zingiber</name>
    <dbReference type="NCBI Taxonomy" id="94328"/>
    <lineage>
        <taxon>Eukaryota</taxon>
        <taxon>Viridiplantae</taxon>
        <taxon>Streptophyta</taxon>
        <taxon>Embryophyta</taxon>
        <taxon>Tracheophyta</taxon>
        <taxon>Spermatophyta</taxon>
        <taxon>Magnoliopsida</taxon>
        <taxon>Liliopsida</taxon>
        <taxon>Zingiberales</taxon>
        <taxon>Zingiberaceae</taxon>
        <taxon>Zingiber</taxon>
    </lineage>
</organism>
<evidence type="ECO:0008006" key="12">
    <source>
        <dbReference type="Google" id="ProtNLM"/>
    </source>
</evidence>
<dbReference type="InterPro" id="IPR036390">
    <property type="entry name" value="WH_DNA-bd_sf"/>
</dbReference>
<dbReference type="InterPro" id="IPR036388">
    <property type="entry name" value="WH-like_DNA-bd_sf"/>
</dbReference>
<dbReference type="Proteomes" id="UP000734854">
    <property type="component" value="Unassembled WGS sequence"/>
</dbReference>
<dbReference type="InterPro" id="IPR035979">
    <property type="entry name" value="RBD_domain_sf"/>
</dbReference>
<dbReference type="InterPro" id="IPR012677">
    <property type="entry name" value="Nucleotide-bd_a/b_plait_sf"/>
</dbReference>
<dbReference type="PROSITE" id="PS50961">
    <property type="entry name" value="HTH_LA"/>
    <property type="match status" value="1"/>
</dbReference>
<feature type="region of interest" description="Disordered" evidence="7">
    <location>
        <begin position="320"/>
        <end position="418"/>
    </location>
</feature>
<sequence length="418" mass="46398">MAQEIRGEEEKIKEVVEEETMAAVASSERGSVSSPRSSSKLNVHAPEFVPRSHLQPVAAPPSLSAECFFPYLQFGGPAGPLGPEWLCLADQLDPPPHFAPDLHEKGGGASHSKNSNGDLVQKIVEYQFSDANLVANDFLMKIMNRDPEGYVPMSVVASWKKIKALDVNNYTLIKALRTSSKLVLSEDGKKIKRKQLFTERDKEELQSRTVVVENLPEDYSRQNLEKIFGVAGSVKNIRICHPQEPSSARSSKNDLLICNKLHALVEYETADQAEKAVEKLNDERNWRKGLRVRTMQKCSPKSVMRNKKLGFDHFDMYCEDDQSPSSQSLGSTHSDQVPDHNNEENQNGARKSWGRGRAKSHGQGLNQIGEASSKLMSLPAPRMPDGTRGFTMGRGKPLDKVLGRTQSFPMAKCSSLDP</sequence>
<dbReference type="GO" id="GO:0003723">
    <property type="term" value="F:RNA binding"/>
    <property type="evidence" value="ECO:0007669"/>
    <property type="project" value="UniProtKB-UniRule"/>
</dbReference>
<keyword evidence="4" id="KW-0804">Transcription</keyword>
<dbReference type="InterPro" id="IPR009818">
    <property type="entry name" value="PAM2_motif"/>
</dbReference>
<dbReference type="PRINTS" id="PR00302">
    <property type="entry name" value="LUPUSLA"/>
</dbReference>
<dbReference type="PROSITE" id="PS50102">
    <property type="entry name" value="RRM"/>
    <property type="match status" value="1"/>
</dbReference>
<dbReference type="InterPro" id="IPR000504">
    <property type="entry name" value="RRM_dom"/>
</dbReference>
<dbReference type="SUPFAM" id="SSF54928">
    <property type="entry name" value="RNA-binding domain, RBD"/>
    <property type="match status" value="1"/>
</dbReference>
<dbReference type="GO" id="GO:0006396">
    <property type="term" value="P:RNA processing"/>
    <property type="evidence" value="ECO:0007669"/>
    <property type="project" value="InterPro"/>
</dbReference>
<dbReference type="Gene3D" id="1.10.10.10">
    <property type="entry name" value="Winged helix-like DNA-binding domain superfamily/Winged helix DNA-binding domain"/>
    <property type="match status" value="1"/>
</dbReference>
<keyword evidence="5" id="KW-0539">Nucleus</keyword>
<dbReference type="Gene3D" id="3.30.70.330">
    <property type="match status" value="1"/>
</dbReference>
<dbReference type="InterPro" id="IPR002344">
    <property type="entry name" value="Lupus_La"/>
</dbReference>
<keyword evidence="2 6" id="KW-0694">RNA-binding</keyword>
<dbReference type="Pfam" id="PF05383">
    <property type="entry name" value="La"/>
    <property type="match status" value="1"/>
</dbReference>
<feature type="domain" description="HTH La-type RNA-binding" evidence="9">
    <location>
        <begin position="110"/>
        <end position="201"/>
    </location>
</feature>
<feature type="domain" description="RRM" evidence="8">
    <location>
        <begin position="208"/>
        <end position="297"/>
    </location>
</feature>
<gene>
    <name evidence="10" type="ORF">ZIOFF_011866</name>
</gene>
<dbReference type="PANTHER" id="PTHR22792:SF62">
    <property type="entry name" value="LA-RELATED PROTEIN 7"/>
    <property type="match status" value="1"/>
</dbReference>
<dbReference type="SMART" id="SM00360">
    <property type="entry name" value="RRM"/>
    <property type="match status" value="1"/>
</dbReference>
<dbReference type="Pfam" id="PF07145">
    <property type="entry name" value="PAM2"/>
    <property type="match status" value="1"/>
</dbReference>
<dbReference type="SMART" id="SM00715">
    <property type="entry name" value="LA"/>
    <property type="match status" value="1"/>
</dbReference>
<evidence type="ECO:0000313" key="11">
    <source>
        <dbReference type="Proteomes" id="UP000734854"/>
    </source>
</evidence>
<dbReference type="GO" id="GO:0005634">
    <property type="term" value="C:nucleus"/>
    <property type="evidence" value="ECO:0007669"/>
    <property type="project" value="UniProtKB-SubCell"/>
</dbReference>
<evidence type="ECO:0000256" key="1">
    <source>
        <dbReference type="ARBA" id="ARBA00004123"/>
    </source>
</evidence>
<dbReference type="AlphaFoldDB" id="A0A8J5LTH5"/>
<dbReference type="GO" id="GO:1990904">
    <property type="term" value="C:ribonucleoprotein complex"/>
    <property type="evidence" value="ECO:0007669"/>
    <property type="project" value="InterPro"/>
</dbReference>
<feature type="compositionally biased region" description="Polar residues" evidence="7">
    <location>
        <begin position="323"/>
        <end position="335"/>
    </location>
</feature>
<evidence type="ECO:0000256" key="3">
    <source>
        <dbReference type="ARBA" id="ARBA00023015"/>
    </source>
</evidence>